<name>A0A3G2I6I2_BUCRM</name>
<feature type="transmembrane region" description="Helical" evidence="7">
    <location>
        <begin position="310"/>
        <end position="338"/>
    </location>
</feature>
<feature type="transmembrane region" description="Helical" evidence="7">
    <location>
        <begin position="265"/>
        <end position="290"/>
    </location>
</feature>
<evidence type="ECO:0000256" key="7">
    <source>
        <dbReference type="SAM" id="Phobius"/>
    </source>
</evidence>
<evidence type="ECO:0000313" key="11">
    <source>
        <dbReference type="Proteomes" id="UP000271533"/>
    </source>
</evidence>
<dbReference type="PANTHER" id="PTHR30489">
    <property type="entry name" value="LIPOPROTEIN-RELEASING SYSTEM TRANSMEMBRANE PROTEIN LOLE"/>
    <property type="match status" value="1"/>
</dbReference>
<dbReference type="GO" id="GO:0098797">
    <property type="term" value="C:plasma membrane protein complex"/>
    <property type="evidence" value="ECO:0007669"/>
    <property type="project" value="TreeGrafter"/>
</dbReference>
<comment type="subcellular location">
    <subcellularLocation>
        <location evidence="1">Cell membrane</location>
        <topology evidence="1">Multi-pass membrane protein</topology>
    </subcellularLocation>
</comment>
<dbReference type="Proteomes" id="UP000271533">
    <property type="component" value="Chromosome"/>
</dbReference>
<dbReference type="AlphaFoldDB" id="A0A3G2I6I2"/>
<dbReference type="InterPro" id="IPR051447">
    <property type="entry name" value="Lipoprotein-release_system"/>
</dbReference>
<evidence type="ECO:0000256" key="5">
    <source>
        <dbReference type="ARBA" id="ARBA00022989"/>
    </source>
</evidence>
<evidence type="ECO:0000259" key="9">
    <source>
        <dbReference type="Pfam" id="PF12704"/>
    </source>
</evidence>
<dbReference type="Pfam" id="PF02687">
    <property type="entry name" value="FtsX"/>
    <property type="match status" value="1"/>
</dbReference>
<evidence type="ECO:0000256" key="6">
    <source>
        <dbReference type="ARBA" id="ARBA00023136"/>
    </source>
</evidence>
<feature type="transmembrane region" description="Helical" evidence="7">
    <location>
        <begin position="366"/>
        <end position="388"/>
    </location>
</feature>
<feature type="transmembrane region" description="Helical" evidence="7">
    <location>
        <begin position="25"/>
        <end position="48"/>
    </location>
</feature>
<proteinExistence type="inferred from homology"/>
<gene>
    <name evidence="10" type="ORF">D8S97_02280</name>
</gene>
<dbReference type="InterPro" id="IPR003838">
    <property type="entry name" value="ABC3_permease_C"/>
</dbReference>
<accession>A0A3G2I6I2</accession>
<evidence type="ECO:0000256" key="1">
    <source>
        <dbReference type="ARBA" id="ARBA00004651"/>
    </source>
</evidence>
<keyword evidence="5 7" id="KW-1133">Transmembrane helix</keyword>
<dbReference type="RefSeq" id="WP_158361317.1">
    <property type="nucleotide sequence ID" value="NZ_CP032759.1"/>
</dbReference>
<reference evidence="10 11" key="1">
    <citation type="submission" date="2018-10" db="EMBL/GenBank/DDBJ databases">
        <title>Genome sequence of the corn leaf aphid (Rhopalosiphum maidis Fitch).</title>
        <authorList>
            <person name="Chen W."/>
            <person name="Shakir S."/>
            <person name="Bigham M."/>
            <person name="Fei Z."/>
            <person name="Jander G."/>
        </authorList>
    </citation>
    <scope>NUCLEOTIDE SEQUENCE [LARGE SCALE GENOMIC DNA]</scope>
    <source>
        <strain evidence="10 11">BTI</strain>
    </source>
</reference>
<keyword evidence="4 7" id="KW-0812">Transmembrane</keyword>
<evidence type="ECO:0000313" key="10">
    <source>
        <dbReference type="EMBL" id="AYN24771.1"/>
    </source>
</evidence>
<dbReference type="EMBL" id="CP032759">
    <property type="protein sequence ID" value="AYN24771.1"/>
    <property type="molecule type" value="Genomic_DNA"/>
</dbReference>
<comment type="similarity">
    <text evidence="2">Belongs to the ABC-4 integral membrane protein family. LolC/E subfamily.</text>
</comment>
<evidence type="ECO:0000256" key="3">
    <source>
        <dbReference type="ARBA" id="ARBA00022475"/>
    </source>
</evidence>
<evidence type="ECO:0000256" key="4">
    <source>
        <dbReference type="ARBA" id="ARBA00022692"/>
    </source>
</evidence>
<organism evidence="10 11">
    <name type="scientific">Buchnera aphidicola subsp. Rhopalosiphum maidis</name>
    <dbReference type="NCBI Taxonomy" id="118109"/>
    <lineage>
        <taxon>Bacteria</taxon>
        <taxon>Pseudomonadati</taxon>
        <taxon>Pseudomonadota</taxon>
        <taxon>Gammaproteobacteria</taxon>
        <taxon>Enterobacterales</taxon>
        <taxon>Erwiniaceae</taxon>
        <taxon>Buchnera</taxon>
    </lineage>
</organism>
<evidence type="ECO:0000256" key="2">
    <source>
        <dbReference type="ARBA" id="ARBA00005236"/>
    </source>
</evidence>
<dbReference type="GO" id="GO:0044874">
    <property type="term" value="P:lipoprotein localization to outer membrane"/>
    <property type="evidence" value="ECO:0007669"/>
    <property type="project" value="TreeGrafter"/>
</dbReference>
<feature type="domain" description="MacB-like periplasmic core" evidence="9">
    <location>
        <begin position="27"/>
        <end position="209"/>
    </location>
</feature>
<sequence>MYKPIYIFIGLRYLWNPHLPNFKKIITILSILGISVGISSTIITISIINGFQNKFRNDILSFIPHVIITSKSRSVNKLHFPKEILKLKNIEQITDFVSKKVIIENKNEINIGEIIGIEAKNKKILENYGIKNSSYTLNSRKYNIIIGSELAKKLHVHINDKIKLIVLPFSKRNLLKNYLNIRLFTITGIFSTNNEVDEYQILMNQKNALNFLNYDKYHITGWRIWLKDPFILNVQKIKKLNKNFIILDWKMKKGEFFKAMQIEKYIMLFFFILILLVAGFNIVTSLTMNVLDKKNNISIFQSQGLSRYKIMLIFVVLGSTISVVGNLVGTIISIILIFQKDFLNFLIKIFFIDIEIPIKVLPIQILIINLISVFFTILSTLYPIWYAIKSTPARILSDE</sequence>
<evidence type="ECO:0000259" key="8">
    <source>
        <dbReference type="Pfam" id="PF02687"/>
    </source>
</evidence>
<dbReference type="Pfam" id="PF12704">
    <property type="entry name" value="MacB_PCD"/>
    <property type="match status" value="1"/>
</dbReference>
<feature type="domain" description="ABC3 transporter permease C-terminal" evidence="8">
    <location>
        <begin position="269"/>
        <end position="392"/>
    </location>
</feature>
<dbReference type="InterPro" id="IPR025857">
    <property type="entry name" value="MacB_PCD"/>
</dbReference>
<dbReference type="PANTHER" id="PTHR30489:SF0">
    <property type="entry name" value="LIPOPROTEIN-RELEASING SYSTEM TRANSMEMBRANE PROTEIN LOLE"/>
    <property type="match status" value="1"/>
</dbReference>
<protein>
    <submittedName>
        <fullName evidence="10">FtsX-like permease family protein</fullName>
    </submittedName>
</protein>
<keyword evidence="3" id="KW-1003">Cell membrane</keyword>
<keyword evidence="6 7" id="KW-0472">Membrane</keyword>
<dbReference type="OrthoDB" id="9808461at2"/>